<reference evidence="10 11" key="1">
    <citation type="submission" date="2018-03" db="EMBL/GenBank/DDBJ databases">
        <title>Genomic Encyclopedia of Archaeal and Bacterial Type Strains, Phase II (KMG-II): from individual species to whole genera.</title>
        <authorList>
            <person name="Goeker M."/>
        </authorList>
    </citation>
    <scope>NUCLEOTIDE SEQUENCE [LARGE SCALE GENOMIC DNA]</scope>
    <source>
        <strain evidence="10 11">DSM 28057</strain>
    </source>
</reference>
<comment type="cofactor">
    <cofactor evidence="2">
        <name>Mg(2+)</name>
        <dbReference type="ChEBI" id="CHEBI:18420"/>
    </cofactor>
</comment>
<dbReference type="NCBIfam" id="TIGR01496">
    <property type="entry name" value="DHPS"/>
    <property type="match status" value="1"/>
</dbReference>
<dbReference type="GO" id="GO:0046654">
    <property type="term" value="P:tetrahydrofolate biosynthetic process"/>
    <property type="evidence" value="ECO:0007669"/>
    <property type="project" value="TreeGrafter"/>
</dbReference>
<dbReference type="GO" id="GO:0046656">
    <property type="term" value="P:folic acid biosynthetic process"/>
    <property type="evidence" value="ECO:0007669"/>
    <property type="project" value="UniProtKB-KW"/>
</dbReference>
<feature type="domain" description="Pterin-binding" evidence="9">
    <location>
        <begin position="34"/>
        <end position="287"/>
    </location>
</feature>
<dbReference type="InterPro" id="IPR000489">
    <property type="entry name" value="Pterin-binding_dom"/>
</dbReference>
<gene>
    <name evidence="10" type="ORF">CLV48_11340</name>
</gene>
<evidence type="ECO:0000256" key="2">
    <source>
        <dbReference type="ARBA" id="ARBA00001946"/>
    </source>
</evidence>
<dbReference type="GO" id="GO:0004156">
    <property type="term" value="F:dihydropteroate synthase activity"/>
    <property type="evidence" value="ECO:0007669"/>
    <property type="project" value="UniProtKB-EC"/>
</dbReference>
<dbReference type="RefSeq" id="WP_211299970.1">
    <property type="nucleotide sequence ID" value="NZ_JAUVYL010000002.1"/>
</dbReference>
<evidence type="ECO:0000259" key="9">
    <source>
        <dbReference type="PROSITE" id="PS50972"/>
    </source>
</evidence>
<keyword evidence="11" id="KW-1185">Reference proteome</keyword>
<dbReference type="Pfam" id="PF00809">
    <property type="entry name" value="Pterin_bind"/>
    <property type="match status" value="1"/>
</dbReference>
<evidence type="ECO:0000256" key="1">
    <source>
        <dbReference type="ARBA" id="ARBA00000012"/>
    </source>
</evidence>
<dbReference type="Proteomes" id="UP000240708">
    <property type="component" value="Unassembled WGS sequence"/>
</dbReference>
<dbReference type="GO" id="GO:0046872">
    <property type="term" value="F:metal ion binding"/>
    <property type="evidence" value="ECO:0007669"/>
    <property type="project" value="UniProtKB-KW"/>
</dbReference>
<protein>
    <recommendedName>
        <fullName evidence="4">dihydropteroate synthase</fullName>
        <ecNumber evidence="4">2.5.1.15</ecNumber>
    </recommendedName>
</protein>
<dbReference type="Gene3D" id="3.20.20.20">
    <property type="entry name" value="Dihydropteroate synthase-like"/>
    <property type="match status" value="1"/>
</dbReference>
<sequence length="294" mass="32967">MTELFPKTLDSEDISFPSKITLRSKGKLLILDRPWVMGILNITPDSFYTGSRLFGNMDQILHKAEQMIQEGADILDIGGYSSRPGAEEVSLNEELDRVVPAIRAIKSKFPEILISVDTFRAKVAEEGINSGADLINDISSGELDPEMIRAVGMMDVPYIAMHMRGTPKDMQSLTDYRDILSEIMLFFARKKEECKKAGIKDVIFDPGFGFAKTLEQNYWILKNLSYFKTIQSPILVGISRKSMIYKTLEISAEEALNGTTALNMAALINGANLVRVHDVKEAKQTIKLFNRLYS</sequence>
<dbReference type="PANTHER" id="PTHR20941">
    <property type="entry name" value="FOLATE SYNTHESIS PROTEINS"/>
    <property type="match status" value="1"/>
</dbReference>
<evidence type="ECO:0000313" key="10">
    <source>
        <dbReference type="EMBL" id="PSL01446.1"/>
    </source>
</evidence>
<keyword evidence="6" id="KW-0479">Metal-binding</keyword>
<keyword evidence="5" id="KW-0808">Transferase</keyword>
<dbReference type="PROSITE" id="PS50972">
    <property type="entry name" value="PTERIN_BINDING"/>
    <property type="match status" value="1"/>
</dbReference>
<evidence type="ECO:0000313" key="11">
    <source>
        <dbReference type="Proteomes" id="UP000240708"/>
    </source>
</evidence>
<dbReference type="SUPFAM" id="SSF51717">
    <property type="entry name" value="Dihydropteroate synthetase-like"/>
    <property type="match status" value="1"/>
</dbReference>
<keyword evidence="7" id="KW-0460">Magnesium</keyword>
<evidence type="ECO:0000256" key="4">
    <source>
        <dbReference type="ARBA" id="ARBA00012458"/>
    </source>
</evidence>
<dbReference type="EMBL" id="PYGF01000013">
    <property type="protein sequence ID" value="PSL01446.1"/>
    <property type="molecule type" value="Genomic_DNA"/>
</dbReference>
<comment type="caution">
    <text evidence="10">The sequence shown here is derived from an EMBL/GenBank/DDBJ whole genome shotgun (WGS) entry which is preliminary data.</text>
</comment>
<comment type="catalytic activity">
    <reaction evidence="1">
        <text>(7,8-dihydropterin-6-yl)methyl diphosphate + 4-aminobenzoate = 7,8-dihydropteroate + diphosphate</text>
        <dbReference type="Rhea" id="RHEA:19949"/>
        <dbReference type="ChEBI" id="CHEBI:17836"/>
        <dbReference type="ChEBI" id="CHEBI:17839"/>
        <dbReference type="ChEBI" id="CHEBI:33019"/>
        <dbReference type="ChEBI" id="CHEBI:72950"/>
        <dbReference type="EC" id="2.5.1.15"/>
    </reaction>
</comment>
<evidence type="ECO:0000256" key="5">
    <source>
        <dbReference type="ARBA" id="ARBA00022679"/>
    </source>
</evidence>
<dbReference type="GO" id="GO:0005829">
    <property type="term" value="C:cytosol"/>
    <property type="evidence" value="ECO:0007669"/>
    <property type="project" value="TreeGrafter"/>
</dbReference>
<dbReference type="CDD" id="cd00739">
    <property type="entry name" value="DHPS"/>
    <property type="match status" value="1"/>
</dbReference>
<evidence type="ECO:0000256" key="6">
    <source>
        <dbReference type="ARBA" id="ARBA00022723"/>
    </source>
</evidence>
<dbReference type="AlphaFoldDB" id="A0A2P8DW47"/>
<dbReference type="PANTHER" id="PTHR20941:SF1">
    <property type="entry name" value="FOLIC ACID SYNTHESIS PROTEIN FOL1"/>
    <property type="match status" value="1"/>
</dbReference>
<evidence type="ECO:0000256" key="3">
    <source>
        <dbReference type="ARBA" id="ARBA00004763"/>
    </source>
</evidence>
<name>A0A2P8DW47_9BACT</name>
<dbReference type="EC" id="2.5.1.15" evidence="4"/>
<organism evidence="10 11">
    <name type="scientific">Cecembia rubra</name>
    <dbReference type="NCBI Taxonomy" id="1485585"/>
    <lineage>
        <taxon>Bacteria</taxon>
        <taxon>Pseudomonadati</taxon>
        <taxon>Bacteroidota</taxon>
        <taxon>Cytophagia</taxon>
        <taxon>Cytophagales</taxon>
        <taxon>Cyclobacteriaceae</taxon>
        <taxon>Cecembia</taxon>
    </lineage>
</organism>
<dbReference type="PROSITE" id="PS00793">
    <property type="entry name" value="DHPS_2"/>
    <property type="match status" value="1"/>
</dbReference>
<dbReference type="InterPro" id="IPR045031">
    <property type="entry name" value="DHP_synth-like"/>
</dbReference>
<proteinExistence type="predicted"/>
<dbReference type="InterPro" id="IPR006390">
    <property type="entry name" value="DHP_synth_dom"/>
</dbReference>
<dbReference type="InterPro" id="IPR011005">
    <property type="entry name" value="Dihydropteroate_synth-like_sf"/>
</dbReference>
<evidence type="ECO:0000256" key="7">
    <source>
        <dbReference type="ARBA" id="ARBA00022842"/>
    </source>
</evidence>
<accession>A0A2P8DW47</accession>
<keyword evidence="8" id="KW-0289">Folate biosynthesis</keyword>
<comment type="pathway">
    <text evidence="3">Cofactor biosynthesis; tetrahydrofolate biosynthesis; 7,8-dihydrofolate from 2-amino-4-hydroxy-6-hydroxymethyl-7,8-dihydropteridine diphosphate and 4-aminobenzoate: step 1/2.</text>
</comment>
<evidence type="ECO:0000256" key="8">
    <source>
        <dbReference type="ARBA" id="ARBA00022909"/>
    </source>
</evidence>